<dbReference type="GO" id="GO:0005509">
    <property type="term" value="F:calcium ion binding"/>
    <property type="evidence" value="ECO:0007669"/>
    <property type="project" value="InterPro"/>
</dbReference>
<dbReference type="InterPro" id="IPR031692">
    <property type="entry name" value="EHD_N"/>
</dbReference>
<dbReference type="Pfam" id="PF00350">
    <property type="entry name" value="Dynamin_N"/>
    <property type="match status" value="1"/>
</dbReference>
<dbReference type="GO" id="GO:0005886">
    <property type="term" value="C:plasma membrane"/>
    <property type="evidence" value="ECO:0007669"/>
    <property type="project" value="UniProtKB-SubCell"/>
</dbReference>
<comment type="caution">
    <text evidence="15">The sequence shown here is derived from an EMBL/GenBank/DDBJ whole genome shotgun (WGS) entry which is preliminary data.</text>
</comment>
<gene>
    <name evidence="15" type="ORF">NSK_005726</name>
</gene>
<dbReference type="InterPro" id="IPR002048">
    <property type="entry name" value="EF_hand_dom"/>
</dbReference>
<protein>
    <submittedName>
        <fullName evidence="15">Uncharacterized protein</fullName>
    </submittedName>
</protein>
<dbReference type="PANTHER" id="PTHR11216:SF31">
    <property type="entry name" value="AT21416P"/>
    <property type="match status" value="1"/>
</dbReference>
<evidence type="ECO:0000256" key="7">
    <source>
        <dbReference type="ARBA" id="ARBA00022753"/>
    </source>
</evidence>
<evidence type="ECO:0000256" key="2">
    <source>
        <dbReference type="ARBA" id="ARBA00004413"/>
    </source>
</evidence>
<dbReference type="OrthoDB" id="1716625at2759"/>
<dbReference type="CDD" id="cd09913">
    <property type="entry name" value="EHD"/>
    <property type="match status" value="1"/>
</dbReference>
<dbReference type="GO" id="GO:0005524">
    <property type="term" value="F:ATP binding"/>
    <property type="evidence" value="ECO:0007669"/>
    <property type="project" value="UniProtKB-KW"/>
</dbReference>
<dbReference type="GO" id="GO:0016197">
    <property type="term" value="P:endosomal transport"/>
    <property type="evidence" value="ECO:0007669"/>
    <property type="project" value="TreeGrafter"/>
</dbReference>
<feature type="compositionally biased region" description="Polar residues" evidence="11">
    <location>
        <begin position="456"/>
        <end position="468"/>
    </location>
</feature>
<evidence type="ECO:0000256" key="4">
    <source>
        <dbReference type="ARBA" id="ARBA00022553"/>
    </source>
</evidence>
<dbReference type="InterPro" id="IPR018247">
    <property type="entry name" value="EF_Hand_1_Ca_BS"/>
</dbReference>
<dbReference type="GO" id="GO:0006897">
    <property type="term" value="P:endocytosis"/>
    <property type="evidence" value="ECO:0007669"/>
    <property type="project" value="TreeGrafter"/>
</dbReference>
<dbReference type="Gene3D" id="1.10.268.20">
    <property type="match status" value="1"/>
</dbReference>
<feature type="region of interest" description="Disordered" evidence="11">
    <location>
        <begin position="426"/>
        <end position="508"/>
    </location>
</feature>
<keyword evidence="3" id="KW-1003">Cell membrane</keyword>
<keyword evidence="9" id="KW-0067">ATP-binding</keyword>
<dbReference type="InterPro" id="IPR011992">
    <property type="entry name" value="EF-hand-dom_pair"/>
</dbReference>
<keyword evidence="4" id="KW-0597">Phosphoprotein</keyword>
<dbReference type="CDD" id="cd00052">
    <property type="entry name" value="EH"/>
    <property type="match status" value="1"/>
</dbReference>
<reference evidence="15 16" key="1">
    <citation type="submission" date="2019-01" db="EMBL/GenBank/DDBJ databases">
        <title>Nuclear Genome Assembly of the Microalgal Biofuel strain Nannochloropsis salina CCMP1776.</title>
        <authorList>
            <person name="Hovde B."/>
        </authorList>
    </citation>
    <scope>NUCLEOTIDE SEQUENCE [LARGE SCALE GENOMIC DNA]</scope>
    <source>
        <strain evidence="15 16">CCMP1776</strain>
    </source>
</reference>
<dbReference type="InterPro" id="IPR000261">
    <property type="entry name" value="EH_dom"/>
</dbReference>
<dbReference type="Pfam" id="PF16880">
    <property type="entry name" value="EHD_N"/>
    <property type="match status" value="1"/>
</dbReference>
<evidence type="ECO:0000256" key="1">
    <source>
        <dbReference type="ARBA" id="ARBA00004125"/>
    </source>
</evidence>
<dbReference type="GO" id="GO:0005525">
    <property type="term" value="F:GTP binding"/>
    <property type="evidence" value="ECO:0007669"/>
    <property type="project" value="InterPro"/>
</dbReference>
<evidence type="ECO:0000259" key="14">
    <source>
        <dbReference type="PROSITE" id="PS51718"/>
    </source>
</evidence>
<dbReference type="Pfam" id="PF12763">
    <property type="entry name" value="EH"/>
    <property type="match status" value="1"/>
</dbReference>
<keyword evidence="16" id="KW-1185">Reference proteome</keyword>
<feature type="domain" description="EF-hand" evidence="13">
    <location>
        <begin position="549"/>
        <end position="584"/>
    </location>
</feature>
<evidence type="ECO:0000256" key="9">
    <source>
        <dbReference type="ARBA" id="ARBA00022840"/>
    </source>
</evidence>
<dbReference type="Pfam" id="PF18150">
    <property type="entry name" value="DUF5600"/>
    <property type="match status" value="1"/>
</dbReference>
<feature type="domain" description="EH" evidence="12">
    <location>
        <begin position="516"/>
        <end position="605"/>
    </location>
</feature>
<dbReference type="Proteomes" id="UP000355283">
    <property type="component" value="Unassembled WGS sequence"/>
</dbReference>
<feature type="compositionally biased region" description="Pro residues" evidence="11">
    <location>
        <begin position="438"/>
        <end position="454"/>
    </location>
</feature>
<dbReference type="PROSITE" id="PS50031">
    <property type="entry name" value="EH"/>
    <property type="match status" value="1"/>
</dbReference>
<accession>A0A4D9CZB1</accession>
<evidence type="ECO:0000313" key="15">
    <source>
        <dbReference type="EMBL" id="TFJ82953.1"/>
    </source>
</evidence>
<proteinExistence type="predicted"/>
<dbReference type="PANTHER" id="PTHR11216">
    <property type="entry name" value="EH DOMAIN"/>
    <property type="match status" value="1"/>
</dbReference>
<dbReference type="PROSITE" id="PS00018">
    <property type="entry name" value="EF_HAND_1"/>
    <property type="match status" value="1"/>
</dbReference>
<keyword evidence="6" id="KW-0547">Nucleotide-binding</keyword>
<keyword evidence="10" id="KW-0472">Membrane</keyword>
<evidence type="ECO:0000256" key="8">
    <source>
        <dbReference type="ARBA" id="ARBA00022837"/>
    </source>
</evidence>
<evidence type="ECO:0000259" key="13">
    <source>
        <dbReference type="PROSITE" id="PS50222"/>
    </source>
</evidence>
<dbReference type="PROSITE" id="PS51718">
    <property type="entry name" value="G_DYNAMIN_2"/>
    <property type="match status" value="1"/>
</dbReference>
<feature type="domain" description="Dynamin-type G" evidence="14">
    <location>
        <begin position="50"/>
        <end position="282"/>
    </location>
</feature>
<dbReference type="GO" id="GO:0010008">
    <property type="term" value="C:endosome membrane"/>
    <property type="evidence" value="ECO:0007669"/>
    <property type="project" value="UniProtKB-SubCell"/>
</dbReference>
<keyword evidence="8" id="KW-0106">Calcium</keyword>
<evidence type="ECO:0000256" key="5">
    <source>
        <dbReference type="ARBA" id="ARBA00022723"/>
    </source>
</evidence>
<evidence type="ECO:0000256" key="11">
    <source>
        <dbReference type="SAM" id="MobiDB-lite"/>
    </source>
</evidence>
<evidence type="ECO:0000313" key="16">
    <source>
        <dbReference type="Proteomes" id="UP000355283"/>
    </source>
</evidence>
<sequence>MSTQSDQGRDQATRRVIQGLKNIYKSTILPLEQMYMYDAFYSPALSDSEFDSKPMVMLVGQYSTGKTSFIRYLIGRDFPGQRIGPEPTTDRFVAVMDGPEERVIPGNAMAVAGNLPFRGLDRFGVSFLNRFEGSVCPSEVLRNIHIVDTPGVLAGNKQTVARGYDFTNVCGWFAERADLILLLFDAHKLDISDEFKEVIEKLRGHDDKIRCVLNKADQVDRQKLMRVYGALMWSMGKVMKTPEVLRVYVGSFWDHPLMYRENKELFEMEEKDLMKDLKDLPRNSAMRKINELVKRTRLLRVHAYIIGYLKEQMPIFMGREKMQERLLRDLPSVFRNVLKQHHLAPGDFPDLDNFRTKLLDLNFSKFPKIKNKMLADLSHILETQIPALMERLPKTTTALKDEKGNEVTYSMPLPVRDYDETFAGEKWNKTSGASDDYVPPPLADHAAPSPPLYPSPNRQQERPQSALRNSGGGVRGSTRLDPSPPPTAEANPFDDEEEEGGAEGGKEEGPWVLASKMLELQPLFASYAPSEEGFLSGAAAKKALVETGVDKKVLRELWPLADMDRDGLLDLEEFTVAMQLVEDVKEGKEVPEFLPDAYVPRGKRAYVM</sequence>
<dbReference type="Gene3D" id="1.10.238.10">
    <property type="entry name" value="EF-hand"/>
    <property type="match status" value="1"/>
</dbReference>
<keyword evidence="5" id="KW-0479">Metal-binding</keyword>
<dbReference type="AlphaFoldDB" id="A0A4D9CZB1"/>
<feature type="compositionally biased region" description="Acidic residues" evidence="11">
    <location>
        <begin position="492"/>
        <end position="501"/>
    </location>
</feature>
<keyword evidence="7" id="KW-0967">Endosome</keyword>
<evidence type="ECO:0000256" key="6">
    <source>
        <dbReference type="ARBA" id="ARBA00022741"/>
    </source>
</evidence>
<dbReference type="SUPFAM" id="SSF52540">
    <property type="entry name" value="P-loop containing nucleoside triphosphate hydrolases"/>
    <property type="match status" value="1"/>
</dbReference>
<dbReference type="InterPro" id="IPR045063">
    <property type="entry name" value="Dynamin_N"/>
</dbReference>
<dbReference type="FunFam" id="3.40.50.300:FF:000147">
    <property type="entry name" value="EH domain-containing protein 1"/>
    <property type="match status" value="1"/>
</dbReference>
<dbReference type="SUPFAM" id="SSF47473">
    <property type="entry name" value="EF-hand"/>
    <property type="match status" value="1"/>
</dbReference>
<evidence type="ECO:0000259" key="12">
    <source>
        <dbReference type="PROSITE" id="PS50031"/>
    </source>
</evidence>
<comment type="subcellular location">
    <subcellularLocation>
        <location evidence="2">Cell membrane</location>
        <topology evidence="2">Peripheral membrane protein</topology>
        <orientation evidence="2">Cytoplasmic side</orientation>
    </subcellularLocation>
    <subcellularLocation>
        <location evidence="1">Endosome membrane</location>
        <topology evidence="1">Peripheral membrane protein</topology>
        <orientation evidence="1">Cytoplasmic side</orientation>
    </subcellularLocation>
</comment>
<evidence type="ECO:0000256" key="3">
    <source>
        <dbReference type="ARBA" id="ARBA00022475"/>
    </source>
</evidence>
<dbReference type="SMART" id="SM00027">
    <property type="entry name" value="EH"/>
    <property type="match status" value="1"/>
</dbReference>
<dbReference type="InterPro" id="IPR040990">
    <property type="entry name" value="DUF5600"/>
</dbReference>
<dbReference type="InterPro" id="IPR027417">
    <property type="entry name" value="P-loop_NTPase"/>
</dbReference>
<name>A0A4D9CZB1_9STRA</name>
<dbReference type="InterPro" id="IPR030381">
    <property type="entry name" value="G_DYNAMIN_dom"/>
</dbReference>
<dbReference type="PROSITE" id="PS50222">
    <property type="entry name" value="EF_HAND_2"/>
    <property type="match status" value="1"/>
</dbReference>
<dbReference type="EMBL" id="SDOX01000085">
    <property type="protein sequence ID" value="TFJ82953.1"/>
    <property type="molecule type" value="Genomic_DNA"/>
</dbReference>
<dbReference type="Gene3D" id="3.40.50.300">
    <property type="entry name" value="P-loop containing nucleotide triphosphate hydrolases"/>
    <property type="match status" value="1"/>
</dbReference>
<organism evidence="15 16">
    <name type="scientific">Nannochloropsis salina CCMP1776</name>
    <dbReference type="NCBI Taxonomy" id="1027361"/>
    <lineage>
        <taxon>Eukaryota</taxon>
        <taxon>Sar</taxon>
        <taxon>Stramenopiles</taxon>
        <taxon>Ochrophyta</taxon>
        <taxon>Eustigmatophyceae</taxon>
        <taxon>Eustigmatales</taxon>
        <taxon>Monodopsidaceae</taxon>
        <taxon>Microchloropsis</taxon>
        <taxon>Microchloropsis salina</taxon>
    </lineage>
</organism>
<evidence type="ECO:0000256" key="10">
    <source>
        <dbReference type="ARBA" id="ARBA00023136"/>
    </source>
</evidence>